<comment type="caution">
    <text evidence="1">The sequence shown here is derived from an EMBL/GenBank/DDBJ whole genome shotgun (WGS) entry which is preliminary data.</text>
</comment>
<feature type="non-terminal residue" evidence="1">
    <location>
        <position position="116"/>
    </location>
</feature>
<evidence type="ECO:0000313" key="2">
    <source>
        <dbReference type="Proteomes" id="UP000824469"/>
    </source>
</evidence>
<name>A0AA38CLR9_TAXCH</name>
<reference evidence="1 2" key="1">
    <citation type="journal article" date="2021" name="Nat. Plants">
        <title>The Taxus genome provides insights into paclitaxel biosynthesis.</title>
        <authorList>
            <person name="Xiong X."/>
            <person name="Gou J."/>
            <person name="Liao Q."/>
            <person name="Li Y."/>
            <person name="Zhou Q."/>
            <person name="Bi G."/>
            <person name="Li C."/>
            <person name="Du R."/>
            <person name="Wang X."/>
            <person name="Sun T."/>
            <person name="Guo L."/>
            <person name="Liang H."/>
            <person name="Lu P."/>
            <person name="Wu Y."/>
            <person name="Zhang Z."/>
            <person name="Ro D.K."/>
            <person name="Shang Y."/>
            <person name="Huang S."/>
            <person name="Yan J."/>
        </authorList>
    </citation>
    <scope>NUCLEOTIDE SEQUENCE [LARGE SCALE GENOMIC DNA]</scope>
    <source>
        <strain evidence="1">Ta-2019</strain>
    </source>
</reference>
<protein>
    <submittedName>
        <fullName evidence="1">Uncharacterized protein</fullName>
    </submittedName>
</protein>
<feature type="non-terminal residue" evidence="1">
    <location>
        <position position="1"/>
    </location>
</feature>
<proteinExistence type="predicted"/>
<gene>
    <name evidence="1" type="ORF">KI387_030545</name>
</gene>
<dbReference type="AlphaFoldDB" id="A0AA38CLR9"/>
<accession>A0AA38CLR9</accession>
<dbReference type="EMBL" id="JAHRHJ020000010">
    <property type="protein sequence ID" value="KAH9298863.1"/>
    <property type="molecule type" value="Genomic_DNA"/>
</dbReference>
<keyword evidence="2" id="KW-1185">Reference proteome</keyword>
<sequence>ETVARKKVINEWPCLRELISGVNSIPLGLGSKVEWVGISAEDLVKEEVSSLVKKFVPGVVVKSLTSLLGSSVIKILSEEVDPSKRNARSSQVLGKEVPSNLMEREVSGQLDLKEIK</sequence>
<dbReference type="Proteomes" id="UP000824469">
    <property type="component" value="Unassembled WGS sequence"/>
</dbReference>
<evidence type="ECO:0000313" key="1">
    <source>
        <dbReference type="EMBL" id="KAH9298863.1"/>
    </source>
</evidence>
<organism evidence="1 2">
    <name type="scientific">Taxus chinensis</name>
    <name type="common">Chinese yew</name>
    <name type="synonym">Taxus wallichiana var. chinensis</name>
    <dbReference type="NCBI Taxonomy" id="29808"/>
    <lineage>
        <taxon>Eukaryota</taxon>
        <taxon>Viridiplantae</taxon>
        <taxon>Streptophyta</taxon>
        <taxon>Embryophyta</taxon>
        <taxon>Tracheophyta</taxon>
        <taxon>Spermatophyta</taxon>
        <taxon>Pinopsida</taxon>
        <taxon>Pinidae</taxon>
        <taxon>Conifers II</taxon>
        <taxon>Cupressales</taxon>
        <taxon>Taxaceae</taxon>
        <taxon>Taxus</taxon>
    </lineage>
</organism>